<comment type="caution">
    <text evidence="5">The sequence shown here is derived from an EMBL/GenBank/DDBJ whole genome shotgun (WGS) entry which is preliminary data.</text>
</comment>
<keyword evidence="2" id="KW-0238">DNA-binding</keyword>
<evidence type="ECO:0000256" key="1">
    <source>
        <dbReference type="ARBA" id="ARBA00023015"/>
    </source>
</evidence>
<keyword evidence="6" id="KW-1185">Reference proteome</keyword>
<dbReference type="InterPro" id="IPR015927">
    <property type="entry name" value="Peptidase_S24_S26A/B/C"/>
</dbReference>
<dbReference type="OrthoDB" id="3831186at2"/>
<accession>A0A495J3I2</accession>
<dbReference type="InterPro" id="IPR036286">
    <property type="entry name" value="LexA/Signal_pep-like_sf"/>
</dbReference>
<reference evidence="5 6" key="1">
    <citation type="submission" date="2018-10" db="EMBL/GenBank/DDBJ databases">
        <title>Genomic Encyclopedia of Archaeal and Bacterial Type Strains, Phase II (KMG-II): from individual species to whole genera.</title>
        <authorList>
            <person name="Goeker M."/>
        </authorList>
    </citation>
    <scope>NUCLEOTIDE SEQUENCE [LARGE SCALE GENOMIC DNA]</scope>
    <source>
        <strain evidence="5 6">DSM 18602</strain>
    </source>
</reference>
<dbReference type="CDD" id="cd06462">
    <property type="entry name" value="Peptidase_S24_S26"/>
    <property type="match status" value="1"/>
</dbReference>
<feature type="domain" description="Peptidase S24/S26A/S26B/S26C" evidence="4">
    <location>
        <begin position="124"/>
        <end position="233"/>
    </location>
</feature>
<sequence>MSTKTTFSDRLLLLFKLKGFRNANEFAKHMGYASSEKINRLIRDPNNKPSFDIIEDITNKFEDLNGRWLVTGEGEPVNGNLNGNPNGNLSQNNMLLSEPNEPYLPRVITVNDRNEDVIAIVNVKAAAGYLNGYADEEFIQDLPTIAAPGFKGALHRCFEVKGNSMPPNHDGSLAVGRFVEKIEDIRNRRVYIVVSKNDGIVLKRVINQPNERILVLISDNPNKRDYPNYTLDHHEIVELWEWRGALIRSIPDPSDFYNRMNDMEANLTIMNEVLRQIQGKNDLTVKVTKPKN</sequence>
<evidence type="ECO:0000313" key="5">
    <source>
        <dbReference type="EMBL" id="RKR83231.1"/>
    </source>
</evidence>
<evidence type="ECO:0000256" key="3">
    <source>
        <dbReference type="ARBA" id="ARBA00023163"/>
    </source>
</evidence>
<proteinExistence type="predicted"/>
<organism evidence="5 6">
    <name type="scientific">Mucilaginibacter gracilis</name>
    <dbReference type="NCBI Taxonomy" id="423350"/>
    <lineage>
        <taxon>Bacteria</taxon>
        <taxon>Pseudomonadati</taxon>
        <taxon>Bacteroidota</taxon>
        <taxon>Sphingobacteriia</taxon>
        <taxon>Sphingobacteriales</taxon>
        <taxon>Sphingobacteriaceae</taxon>
        <taxon>Mucilaginibacter</taxon>
    </lineage>
</organism>
<dbReference type="Gene3D" id="2.10.109.10">
    <property type="entry name" value="Umud Fragment, subunit A"/>
    <property type="match status" value="1"/>
</dbReference>
<dbReference type="GO" id="GO:0003677">
    <property type="term" value="F:DNA binding"/>
    <property type="evidence" value="ECO:0007669"/>
    <property type="project" value="UniProtKB-KW"/>
</dbReference>
<dbReference type="RefSeq" id="WP_147425661.1">
    <property type="nucleotide sequence ID" value="NZ_RBKU01000001.1"/>
</dbReference>
<dbReference type="PANTHER" id="PTHR40661:SF3">
    <property type="entry name" value="FELS-1 PROPHAGE TRANSCRIPTIONAL REGULATOR"/>
    <property type="match status" value="1"/>
</dbReference>
<dbReference type="EMBL" id="RBKU01000001">
    <property type="protein sequence ID" value="RKR83231.1"/>
    <property type="molecule type" value="Genomic_DNA"/>
</dbReference>
<keyword evidence="1" id="KW-0805">Transcription regulation</keyword>
<evidence type="ECO:0000259" key="4">
    <source>
        <dbReference type="Pfam" id="PF00717"/>
    </source>
</evidence>
<gene>
    <name evidence="5" type="ORF">BDD43_3434</name>
</gene>
<evidence type="ECO:0000313" key="6">
    <source>
        <dbReference type="Proteomes" id="UP000268007"/>
    </source>
</evidence>
<dbReference type="Pfam" id="PF00717">
    <property type="entry name" value="Peptidase_S24"/>
    <property type="match status" value="1"/>
</dbReference>
<dbReference type="Proteomes" id="UP000268007">
    <property type="component" value="Unassembled WGS sequence"/>
</dbReference>
<evidence type="ECO:0000256" key="2">
    <source>
        <dbReference type="ARBA" id="ARBA00023125"/>
    </source>
</evidence>
<name>A0A495J3I2_9SPHI</name>
<dbReference type="SUPFAM" id="SSF51306">
    <property type="entry name" value="LexA/Signal peptidase"/>
    <property type="match status" value="1"/>
</dbReference>
<dbReference type="AlphaFoldDB" id="A0A495J3I2"/>
<protein>
    <submittedName>
        <fullName evidence="5">Phage repressor protein C with HTH and peptisase S24 domain</fullName>
    </submittedName>
</protein>
<dbReference type="PANTHER" id="PTHR40661">
    <property type="match status" value="1"/>
</dbReference>
<keyword evidence="3" id="KW-0804">Transcription</keyword>